<dbReference type="Pfam" id="PF02089">
    <property type="entry name" value="Palm_thioest"/>
    <property type="match status" value="1"/>
</dbReference>
<protein>
    <recommendedName>
        <fullName evidence="3">Palmitoyl-protein thioesterase 1</fullName>
        <ecNumber evidence="2">3.1.2.22</ecNumber>
    </recommendedName>
    <alternativeName>
        <fullName evidence="8">Palmitoyl-protein hydrolase 1</fullName>
    </alternativeName>
</protein>
<dbReference type="PRINTS" id="PR00414">
    <property type="entry name" value="PPTHIESTRASE"/>
</dbReference>
<dbReference type="InterPro" id="IPR002472">
    <property type="entry name" value="Palm_thioest"/>
</dbReference>
<dbReference type="Proteomes" id="UP000284842">
    <property type="component" value="Unassembled WGS sequence"/>
</dbReference>
<dbReference type="InParanoid" id="A0A409Y5Y3"/>
<keyword evidence="6" id="KW-1015">Disulfide bond</keyword>
<keyword evidence="10" id="KW-1185">Reference proteome</keyword>
<evidence type="ECO:0000256" key="2">
    <source>
        <dbReference type="ARBA" id="ARBA00012423"/>
    </source>
</evidence>
<dbReference type="PANTHER" id="PTHR11247">
    <property type="entry name" value="PALMITOYL-PROTEIN THIOESTERASE/DOLICHYLDIPHOSPHATASE 1"/>
    <property type="match status" value="1"/>
</dbReference>
<keyword evidence="7" id="KW-0325">Glycoprotein</keyword>
<evidence type="ECO:0000256" key="4">
    <source>
        <dbReference type="ARBA" id="ARBA00022729"/>
    </source>
</evidence>
<dbReference type="OrthoDB" id="10263094at2759"/>
<dbReference type="Gene3D" id="3.40.50.1820">
    <property type="entry name" value="alpha/beta hydrolase"/>
    <property type="match status" value="1"/>
</dbReference>
<accession>A0A409Y5Y3</accession>
<evidence type="ECO:0000313" key="10">
    <source>
        <dbReference type="Proteomes" id="UP000284842"/>
    </source>
</evidence>
<reference evidence="9 10" key="1">
    <citation type="journal article" date="2018" name="Evol. Lett.">
        <title>Horizontal gene cluster transfer increased hallucinogenic mushroom diversity.</title>
        <authorList>
            <person name="Reynolds H.T."/>
            <person name="Vijayakumar V."/>
            <person name="Gluck-Thaler E."/>
            <person name="Korotkin H.B."/>
            <person name="Matheny P.B."/>
            <person name="Slot J.C."/>
        </authorList>
    </citation>
    <scope>NUCLEOTIDE SEQUENCE [LARGE SCALE GENOMIC DNA]</scope>
    <source>
        <strain evidence="9 10">2629</strain>
    </source>
</reference>
<dbReference type="GO" id="GO:0008474">
    <property type="term" value="F:palmitoyl-(protein) hydrolase activity"/>
    <property type="evidence" value="ECO:0007669"/>
    <property type="project" value="UniProtKB-EC"/>
</dbReference>
<comment type="caution">
    <text evidence="9">The sequence shown here is derived from an EMBL/GenBank/DDBJ whole genome shotgun (WGS) entry which is preliminary data.</text>
</comment>
<comment type="similarity">
    <text evidence="1">Belongs to the palmitoyl-protein thioesterase family.</text>
</comment>
<dbReference type="PROSITE" id="PS51257">
    <property type="entry name" value="PROKAR_LIPOPROTEIN"/>
    <property type="match status" value="1"/>
</dbReference>
<evidence type="ECO:0000256" key="1">
    <source>
        <dbReference type="ARBA" id="ARBA00010758"/>
    </source>
</evidence>
<dbReference type="EMBL" id="NHTK01001383">
    <property type="protein sequence ID" value="PPQ98444.1"/>
    <property type="molecule type" value="Genomic_DNA"/>
</dbReference>
<sequence length="335" mass="38236">MLNLKFLKLSLLLLVSYVTVFVACGAVPPLPRRRPLVLWHGLGDSHSSPGMVEFASRIKEIHPGIFIHSVYIEEDAGKDRDAGFYGNVNHQIELVAEQLKTIPELQRGFDAIGLSQGGQFLRAYVERYNKPPIRNLITFGSQHMGISDIPGCRRFDVVCQLARNAAKRAVYGEWAQENIVQAQYYRDPSKMEQYLTSNHFLADINNEVAEGRNHTYARNLISLEKLVLVLFTEDKTVIPKESAWFGSEEVKEEEETYKLLDGISQEVVNPEYDSPKPQSSIIPMKQQPLYVEDWIGLRTLDERGRISLASCKGEHMQMGDCWEPLVRRYTGSWKY</sequence>
<dbReference type="EC" id="3.1.2.22" evidence="2"/>
<dbReference type="FunFam" id="3.40.50.1820:FF:000107">
    <property type="entry name" value="Palmitoyl-protein thioesterase 1"/>
    <property type="match status" value="1"/>
</dbReference>
<dbReference type="InterPro" id="IPR029058">
    <property type="entry name" value="AB_hydrolase_fold"/>
</dbReference>
<keyword evidence="4" id="KW-0732">Signal</keyword>
<evidence type="ECO:0000256" key="8">
    <source>
        <dbReference type="ARBA" id="ARBA00031934"/>
    </source>
</evidence>
<evidence type="ECO:0000256" key="5">
    <source>
        <dbReference type="ARBA" id="ARBA00022801"/>
    </source>
</evidence>
<dbReference type="STRING" id="181874.A0A409Y5Y3"/>
<dbReference type="SUPFAM" id="SSF53474">
    <property type="entry name" value="alpha/beta-Hydrolases"/>
    <property type="match status" value="1"/>
</dbReference>
<evidence type="ECO:0000313" key="9">
    <source>
        <dbReference type="EMBL" id="PPQ98444.1"/>
    </source>
</evidence>
<name>A0A409Y5Y3_9AGAR</name>
<organism evidence="9 10">
    <name type="scientific">Panaeolus cyanescens</name>
    <dbReference type="NCBI Taxonomy" id="181874"/>
    <lineage>
        <taxon>Eukaryota</taxon>
        <taxon>Fungi</taxon>
        <taxon>Dikarya</taxon>
        <taxon>Basidiomycota</taxon>
        <taxon>Agaricomycotina</taxon>
        <taxon>Agaricomycetes</taxon>
        <taxon>Agaricomycetidae</taxon>
        <taxon>Agaricales</taxon>
        <taxon>Agaricineae</taxon>
        <taxon>Galeropsidaceae</taxon>
        <taxon>Panaeolus</taxon>
    </lineage>
</organism>
<gene>
    <name evidence="9" type="ORF">CVT24_004123</name>
</gene>
<dbReference type="PANTHER" id="PTHR11247:SF8">
    <property type="entry name" value="PALMITOYL-PROTEIN THIOESTERASE 1"/>
    <property type="match status" value="1"/>
</dbReference>
<evidence type="ECO:0000256" key="6">
    <source>
        <dbReference type="ARBA" id="ARBA00023157"/>
    </source>
</evidence>
<evidence type="ECO:0000256" key="7">
    <source>
        <dbReference type="ARBA" id="ARBA00023180"/>
    </source>
</evidence>
<keyword evidence="5" id="KW-0378">Hydrolase</keyword>
<dbReference type="AlphaFoldDB" id="A0A409Y5Y3"/>
<evidence type="ECO:0000256" key="3">
    <source>
        <dbReference type="ARBA" id="ARBA00014212"/>
    </source>
</evidence>
<proteinExistence type="inferred from homology"/>